<dbReference type="PIRSF" id="PIRSF005091">
    <property type="entry name" value="Mmb_sulf_HI1246"/>
    <property type="match status" value="1"/>
</dbReference>
<evidence type="ECO:0000313" key="12">
    <source>
        <dbReference type="Proteomes" id="UP000295292"/>
    </source>
</evidence>
<evidence type="ECO:0000256" key="1">
    <source>
        <dbReference type="ARBA" id="ARBA00004651"/>
    </source>
</evidence>
<feature type="active site" evidence="6">
    <location>
        <position position="348"/>
    </location>
</feature>
<dbReference type="InterPro" id="IPR050448">
    <property type="entry name" value="OpgB/LTA_synthase_biosynth"/>
</dbReference>
<evidence type="ECO:0000256" key="9">
    <source>
        <dbReference type="SAM" id="Phobius"/>
    </source>
</evidence>
<keyword evidence="11" id="KW-0808">Transferase</keyword>
<keyword evidence="3 9" id="KW-0812">Transmembrane</keyword>
<evidence type="ECO:0000256" key="6">
    <source>
        <dbReference type="PIRSR" id="PIRSR005091-1"/>
    </source>
</evidence>
<feature type="transmembrane region" description="Helical" evidence="9">
    <location>
        <begin position="31"/>
        <end position="51"/>
    </location>
</feature>
<dbReference type="Gene3D" id="3.30.1120.80">
    <property type="match status" value="1"/>
</dbReference>
<evidence type="ECO:0000259" key="10">
    <source>
        <dbReference type="Pfam" id="PF00884"/>
    </source>
</evidence>
<name>A0A4R6WHZ6_9SPHI</name>
<dbReference type="AlphaFoldDB" id="A0A4R6WHZ6"/>
<dbReference type="GO" id="GO:0005886">
    <property type="term" value="C:plasma membrane"/>
    <property type="evidence" value="ECO:0007669"/>
    <property type="project" value="UniProtKB-SubCell"/>
</dbReference>
<keyword evidence="7" id="KW-0464">Manganese</keyword>
<organism evidence="11 12">
    <name type="scientific">Sphingobacterium yanglingense</name>
    <dbReference type="NCBI Taxonomy" id="1437280"/>
    <lineage>
        <taxon>Bacteria</taxon>
        <taxon>Pseudomonadati</taxon>
        <taxon>Bacteroidota</taxon>
        <taxon>Sphingobacteriia</taxon>
        <taxon>Sphingobacteriales</taxon>
        <taxon>Sphingobacteriaceae</taxon>
        <taxon>Sphingobacterium</taxon>
    </lineage>
</organism>
<dbReference type="GO" id="GO:0046872">
    <property type="term" value="F:metal ion binding"/>
    <property type="evidence" value="ECO:0007669"/>
    <property type="project" value="UniProtKB-KW"/>
</dbReference>
<evidence type="ECO:0000256" key="3">
    <source>
        <dbReference type="ARBA" id="ARBA00022692"/>
    </source>
</evidence>
<feature type="transmembrane region" description="Helical" evidence="9">
    <location>
        <begin position="115"/>
        <end position="135"/>
    </location>
</feature>
<accession>A0A4R6WHZ6</accession>
<feature type="binding site" evidence="8">
    <location>
        <position position="518"/>
    </location>
    <ligand>
        <name>Mn(2+)</name>
        <dbReference type="ChEBI" id="CHEBI:29035"/>
    </ligand>
</feature>
<keyword evidence="2" id="KW-1003">Cell membrane</keyword>
<feature type="binding site" evidence="8">
    <location>
        <position position="517"/>
    </location>
    <ligand>
        <name>Mn(2+)</name>
        <dbReference type="ChEBI" id="CHEBI:29035"/>
    </ligand>
</feature>
<dbReference type="PANTHER" id="PTHR47371">
    <property type="entry name" value="LIPOTEICHOIC ACID SYNTHASE"/>
    <property type="match status" value="1"/>
</dbReference>
<dbReference type="InterPro" id="IPR000917">
    <property type="entry name" value="Sulfatase_N"/>
</dbReference>
<feature type="binding site" evidence="7">
    <location>
        <position position="463"/>
    </location>
    <ligand>
        <name>substrate</name>
    </ligand>
</feature>
<evidence type="ECO:0000256" key="2">
    <source>
        <dbReference type="ARBA" id="ARBA00022475"/>
    </source>
</evidence>
<gene>
    <name evidence="11" type="ORF">CLV99_2564</name>
</gene>
<keyword evidence="7" id="KW-0479">Metal-binding</keyword>
<dbReference type="InterPro" id="IPR012160">
    <property type="entry name" value="LtaS-like"/>
</dbReference>
<dbReference type="PANTHER" id="PTHR47371:SF3">
    <property type="entry name" value="PHOSPHOGLYCEROL TRANSFERASE I"/>
    <property type="match status" value="1"/>
</dbReference>
<comment type="caution">
    <text evidence="11">The sequence shown here is derived from an EMBL/GenBank/DDBJ whole genome shotgun (WGS) entry which is preliminary data.</text>
</comment>
<dbReference type="Proteomes" id="UP000295292">
    <property type="component" value="Unassembled WGS sequence"/>
</dbReference>
<proteinExistence type="predicted"/>
<evidence type="ECO:0000256" key="7">
    <source>
        <dbReference type="PIRSR" id="PIRSR005091-2"/>
    </source>
</evidence>
<dbReference type="CDD" id="cd16015">
    <property type="entry name" value="LTA_synthase"/>
    <property type="match status" value="1"/>
</dbReference>
<reference evidence="11 12" key="1">
    <citation type="submission" date="2019-03" db="EMBL/GenBank/DDBJ databases">
        <title>Genomic Encyclopedia of Archaeal and Bacterial Type Strains, Phase II (KMG-II): from individual species to whole genera.</title>
        <authorList>
            <person name="Goeker M."/>
        </authorList>
    </citation>
    <scope>NUCLEOTIDE SEQUENCE [LARGE SCALE GENOMIC DNA]</scope>
    <source>
        <strain evidence="11 12">DSM 28353</strain>
    </source>
</reference>
<dbReference type="GO" id="GO:0016740">
    <property type="term" value="F:transferase activity"/>
    <property type="evidence" value="ECO:0007669"/>
    <property type="project" value="UniProtKB-KW"/>
</dbReference>
<dbReference type="SUPFAM" id="SSF53649">
    <property type="entry name" value="Alkaline phosphatase-like"/>
    <property type="match status" value="1"/>
</dbReference>
<feature type="transmembrane region" description="Helical" evidence="9">
    <location>
        <begin position="167"/>
        <end position="186"/>
    </location>
</feature>
<evidence type="ECO:0000313" key="11">
    <source>
        <dbReference type="EMBL" id="TDQ77166.1"/>
    </source>
</evidence>
<sequence>MAVKGQTDLPAGGSQSNYLHMNKKMTLKGSLNSLLLLGISFLFLIVLYTLLRLGFYGLNSSLFPQVDTSSLLTMLIGGVKFDTVAILYVNVLFVLLMILPFPFKYSSLYQQVCKWVFIITNSLAIALNLVDYAYYPFTLRRTTSTVFSQFSNEQNLGKLALDFMLDYWFILLIFIAIVFFISWCYSRVRLERPAQIRWPFYGIQLVSLLFVAFLFIGGVRGGWAHSTRPITLSNAGDYVKNPEEMSIVLNTPFTILKTLKAIQLKEQHYFSDEEVNTLYPVVHEPCDSASFRKLNVVFLILESFGKEHIGALNKNIDGGNYKGYTPFLDSLIEQSFTFNRSYANGRKSIDALPSVITGVPSVGEPFVLSIYSGNKTTSIAKLLGDEGYETAFFHGAPNGSMGFSAYTQLAGIKHYFGKNEYNNDADFDGIWGIWDEPFMQFMAHKMDGLKQPFFAGFFSLSSHHPFKVPEHYQGVFPKGPVPLQEPIGYTDNALRQFFNQASKSDWYKNTLFVICADHTSLSALPEYQTLPNAFAIPIVFYHPGGDLKGVSDKLVQQIDIMPTVLSYLNYPKPYFAFGFDALDNNKDNFVVNTSGETFNFFNGDYFMTYDGNKPSSLYNLRTDSMLKENLVESNKAVGDSLTKKLHAFIQQYNYGMIHNKLVAE</sequence>
<evidence type="ECO:0000256" key="4">
    <source>
        <dbReference type="ARBA" id="ARBA00022989"/>
    </source>
</evidence>
<comment type="subcellular location">
    <subcellularLocation>
        <location evidence="1">Cell membrane</location>
        <topology evidence="1">Multi-pass membrane protein</topology>
    </subcellularLocation>
</comment>
<protein>
    <submittedName>
        <fullName evidence="11">Phosphoglycerol transferase MdoB-like AlkP superfamily enzyme</fullName>
    </submittedName>
</protein>
<feature type="transmembrane region" description="Helical" evidence="9">
    <location>
        <begin position="198"/>
        <end position="223"/>
    </location>
</feature>
<feature type="binding site" evidence="8">
    <location>
        <position position="302"/>
    </location>
    <ligand>
        <name>Mn(2+)</name>
        <dbReference type="ChEBI" id="CHEBI:29035"/>
    </ligand>
</feature>
<keyword evidence="4 9" id="KW-1133">Transmembrane helix</keyword>
<feature type="transmembrane region" description="Helical" evidence="9">
    <location>
        <begin position="71"/>
        <end position="103"/>
    </location>
</feature>
<dbReference type="InterPro" id="IPR017850">
    <property type="entry name" value="Alkaline_phosphatase_core_sf"/>
</dbReference>
<keyword evidence="12" id="KW-1185">Reference proteome</keyword>
<keyword evidence="5 9" id="KW-0472">Membrane</keyword>
<evidence type="ECO:0000256" key="5">
    <source>
        <dbReference type="ARBA" id="ARBA00023136"/>
    </source>
</evidence>
<evidence type="ECO:0000256" key="8">
    <source>
        <dbReference type="PIRSR" id="PIRSR005091-3"/>
    </source>
</evidence>
<feature type="domain" description="Sulfatase N-terminal" evidence="10">
    <location>
        <begin position="295"/>
        <end position="569"/>
    </location>
</feature>
<dbReference type="EMBL" id="SNYV01000014">
    <property type="protein sequence ID" value="TDQ77166.1"/>
    <property type="molecule type" value="Genomic_DNA"/>
</dbReference>
<dbReference type="Gene3D" id="3.40.720.10">
    <property type="entry name" value="Alkaline Phosphatase, subunit A"/>
    <property type="match status" value="1"/>
</dbReference>
<dbReference type="Pfam" id="PF00884">
    <property type="entry name" value="Sulfatase"/>
    <property type="match status" value="1"/>
</dbReference>